<feature type="region of interest" description="Disordered" evidence="1">
    <location>
        <begin position="133"/>
        <end position="161"/>
    </location>
</feature>
<evidence type="ECO:0000313" key="3">
    <source>
        <dbReference type="Proteomes" id="UP000276215"/>
    </source>
</evidence>
<reference evidence="2 3" key="1">
    <citation type="journal article" date="2018" name="Nat. Ecol. Evol.">
        <title>Pezizomycetes genomes reveal the molecular basis of ectomycorrhizal truffle lifestyle.</title>
        <authorList>
            <person name="Murat C."/>
            <person name="Payen T."/>
            <person name="Noel B."/>
            <person name="Kuo A."/>
            <person name="Morin E."/>
            <person name="Chen J."/>
            <person name="Kohler A."/>
            <person name="Krizsan K."/>
            <person name="Balestrini R."/>
            <person name="Da Silva C."/>
            <person name="Montanini B."/>
            <person name="Hainaut M."/>
            <person name="Levati E."/>
            <person name="Barry K.W."/>
            <person name="Belfiori B."/>
            <person name="Cichocki N."/>
            <person name="Clum A."/>
            <person name="Dockter R.B."/>
            <person name="Fauchery L."/>
            <person name="Guy J."/>
            <person name="Iotti M."/>
            <person name="Le Tacon F."/>
            <person name="Lindquist E.A."/>
            <person name="Lipzen A."/>
            <person name="Malagnac F."/>
            <person name="Mello A."/>
            <person name="Molinier V."/>
            <person name="Miyauchi S."/>
            <person name="Poulain J."/>
            <person name="Riccioni C."/>
            <person name="Rubini A."/>
            <person name="Sitrit Y."/>
            <person name="Splivallo R."/>
            <person name="Traeger S."/>
            <person name="Wang M."/>
            <person name="Zifcakova L."/>
            <person name="Wipf D."/>
            <person name="Zambonelli A."/>
            <person name="Paolocci F."/>
            <person name="Nowrousian M."/>
            <person name="Ottonello S."/>
            <person name="Baldrian P."/>
            <person name="Spatafora J.W."/>
            <person name="Henrissat B."/>
            <person name="Nagy L.G."/>
            <person name="Aury J.M."/>
            <person name="Wincker P."/>
            <person name="Grigoriev I.V."/>
            <person name="Bonfante P."/>
            <person name="Martin F.M."/>
        </authorList>
    </citation>
    <scope>NUCLEOTIDE SEQUENCE [LARGE SCALE GENOMIC DNA]</scope>
    <source>
        <strain evidence="2 3">120613-1</strain>
    </source>
</reference>
<dbReference type="AlphaFoldDB" id="A0A3N4JR28"/>
<dbReference type="Proteomes" id="UP000276215">
    <property type="component" value="Unassembled WGS sequence"/>
</dbReference>
<feature type="region of interest" description="Disordered" evidence="1">
    <location>
        <begin position="259"/>
        <end position="302"/>
    </location>
</feature>
<keyword evidence="3" id="KW-1185">Reference proteome</keyword>
<organism evidence="2 3">
    <name type="scientific">Choiromyces venosus 120613-1</name>
    <dbReference type="NCBI Taxonomy" id="1336337"/>
    <lineage>
        <taxon>Eukaryota</taxon>
        <taxon>Fungi</taxon>
        <taxon>Dikarya</taxon>
        <taxon>Ascomycota</taxon>
        <taxon>Pezizomycotina</taxon>
        <taxon>Pezizomycetes</taxon>
        <taxon>Pezizales</taxon>
        <taxon>Tuberaceae</taxon>
        <taxon>Choiromyces</taxon>
    </lineage>
</organism>
<feature type="region of interest" description="Disordered" evidence="1">
    <location>
        <begin position="33"/>
        <end position="121"/>
    </location>
</feature>
<sequence>MQDSNDDNGWGDIMPSLEETLEKLPELRPFVQGVGSLRTDPNINDLKSSGKPGPPTSRGIAPEPYNPPFPIEPARKVRPKPNLEGLYTPRPLRYASVGSEDNESPSFRKPDSNPIPLKKGSYRAAMAEARSLKAEKESQLQFTAANESESDREFRHRRVLNSTALDRHNKLNATRPTRAEATVASDKAQRVVKGSNVKPVSLAERSLPLGVTPALANKNGYMGQKSYSISDSSESEEYTHERYYGPKRNVSLPANKASQIAASPVARHREHSHHEEPTSPVPPVTPITHTTPQEATGNSRPRRQAAILATQRARSQIDDPFPGFFAPRRVNRRTAEQKALMPRLPTKKLVLQVGETASEDDEISRPPIPVRRIGQKTQLFYAMESIDPEEE</sequence>
<gene>
    <name evidence="2" type="ORF">L873DRAFT_1791733</name>
</gene>
<evidence type="ECO:0000313" key="2">
    <source>
        <dbReference type="EMBL" id="RPA96264.1"/>
    </source>
</evidence>
<protein>
    <submittedName>
        <fullName evidence="2">Uncharacterized protein</fullName>
    </submittedName>
</protein>
<dbReference type="EMBL" id="ML120416">
    <property type="protein sequence ID" value="RPA96264.1"/>
    <property type="molecule type" value="Genomic_DNA"/>
</dbReference>
<dbReference type="OrthoDB" id="5420434at2759"/>
<evidence type="ECO:0000256" key="1">
    <source>
        <dbReference type="SAM" id="MobiDB-lite"/>
    </source>
</evidence>
<accession>A0A3N4JR28</accession>
<name>A0A3N4JR28_9PEZI</name>
<proteinExistence type="predicted"/>